<dbReference type="RefSeq" id="WP_220208700.1">
    <property type="nucleotide sequence ID" value="NZ_BNJK01000002.1"/>
</dbReference>
<dbReference type="AlphaFoldDB" id="A0A8J3ISU9"/>
<proteinExistence type="predicted"/>
<keyword evidence="2" id="KW-1185">Reference proteome</keyword>
<evidence type="ECO:0000313" key="1">
    <source>
        <dbReference type="EMBL" id="GHO97925.1"/>
    </source>
</evidence>
<comment type="caution">
    <text evidence="1">The sequence shown here is derived from an EMBL/GenBank/DDBJ whole genome shotgun (WGS) entry which is preliminary data.</text>
</comment>
<organism evidence="1 2">
    <name type="scientific">Reticulibacter mediterranei</name>
    <dbReference type="NCBI Taxonomy" id="2778369"/>
    <lineage>
        <taxon>Bacteria</taxon>
        <taxon>Bacillati</taxon>
        <taxon>Chloroflexota</taxon>
        <taxon>Ktedonobacteria</taxon>
        <taxon>Ktedonobacterales</taxon>
        <taxon>Reticulibacteraceae</taxon>
        <taxon>Reticulibacter</taxon>
    </lineage>
</organism>
<name>A0A8J3ISU9_9CHLR</name>
<dbReference type="Proteomes" id="UP000597444">
    <property type="component" value="Unassembled WGS sequence"/>
</dbReference>
<accession>A0A8J3ISU9</accession>
<sequence length="172" mass="19614">MLNEQRTTCVHITPVPGMEMDKFMEMLRAFQEGFDVQTTSLDSEGGAWFDGTIKPHEIVTRWFNYDAFPYQWHASIDSIAVHRHSIGSLLSWLYKTHISIDTADGTDAKQFMEVLRKFQEGFGAEVEFFDSQYGAAYLLGDARTVTASRIATEWSDKLPSYLSRRVAKIAVM</sequence>
<evidence type="ECO:0000313" key="2">
    <source>
        <dbReference type="Proteomes" id="UP000597444"/>
    </source>
</evidence>
<reference evidence="1" key="1">
    <citation type="submission" date="2020-10" db="EMBL/GenBank/DDBJ databases">
        <title>Taxonomic study of unclassified bacteria belonging to the class Ktedonobacteria.</title>
        <authorList>
            <person name="Yabe S."/>
            <person name="Wang C.M."/>
            <person name="Zheng Y."/>
            <person name="Sakai Y."/>
            <person name="Cavaletti L."/>
            <person name="Monciardini P."/>
            <person name="Donadio S."/>
        </authorList>
    </citation>
    <scope>NUCLEOTIDE SEQUENCE</scope>
    <source>
        <strain evidence="1">ID150040</strain>
    </source>
</reference>
<gene>
    <name evidence="1" type="ORF">KSF_079730</name>
</gene>
<protein>
    <submittedName>
        <fullName evidence="1">Uncharacterized protein</fullName>
    </submittedName>
</protein>
<dbReference type="EMBL" id="BNJK01000002">
    <property type="protein sequence ID" value="GHO97925.1"/>
    <property type="molecule type" value="Genomic_DNA"/>
</dbReference>